<dbReference type="InterPro" id="IPR037401">
    <property type="entry name" value="SnoaL-like"/>
</dbReference>
<dbReference type="EMBL" id="CP158165">
    <property type="protein sequence ID" value="XBV26949.1"/>
    <property type="molecule type" value="Genomic_DNA"/>
</dbReference>
<accession>A0AAU7TJL3</accession>
<evidence type="ECO:0000313" key="2">
    <source>
        <dbReference type="EMBL" id="XBV26949.1"/>
    </source>
</evidence>
<proteinExistence type="predicted"/>
<gene>
    <name evidence="2" type="ORF">ABN611_11090</name>
</gene>
<feature type="domain" description="SnoaL-like" evidence="1">
    <location>
        <begin position="135"/>
        <end position="249"/>
    </location>
</feature>
<evidence type="ECO:0000259" key="1">
    <source>
        <dbReference type="Pfam" id="PF13474"/>
    </source>
</evidence>
<dbReference type="Gene3D" id="3.10.450.50">
    <property type="match status" value="2"/>
</dbReference>
<sequence>MTDEQAVRTLIEKWVTAVHAGDLDTVLADHAEDLVMFDVPPPYDGVRGLDAYRDTWPGFFEWQRAGASFELESLEVTAGSDVAFAFALLHCRNVGDDPRRLLRLTIGLRKVDGRWTVTHEHHSFPLEVESAAPAIEALFDQWGADTATRNLDALMEPIAEDVVSYEIDGNYTGKAAVREVCAAGLASDPGTITLKIPDPTVESDGDLAVAWSVDHVTASGDETTSRATRVFRRTGGDWKLIHQHLSYPAS</sequence>
<dbReference type="Pfam" id="PF13474">
    <property type="entry name" value="SnoaL_3"/>
    <property type="match status" value="2"/>
</dbReference>
<protein>
    <submittedName>
        <fullName evidence="2">Nuclear transport factor 2 family protein</fullName>
    </submittedName>
</protein>
<reference evidence="2" key="1">
    <citation type="submission" date="2024-06" db="EMBL/GenBank/DDBJ databases">
        <title>Kribbella sp. strain HUAS MG21 genome sequences.</title>
        <authorList>
            <person name="Mo P."/>
        </authorList>
    </citation>
    <scope>NUCLEOTIDE SEQUENCE</scope>
    <source>
        <strain evidence="2">HUAS MG21</strain>
    </source>
</reference>
<feature type="domain" description="SnoaL-like" evidence="1">
    <location>
        <begin position="7"/>
        <end position="126"/>
    </location>
</feature>
<organism evidence="2">
    <name type="scientific">Kribbella sp. HUAS MG21</name>
    <dbReference type="NCBI Taxonomy" id="3160966"/>
    <lineage>
        <taxon>Bacteria</taxon>
        <taxon>Bacillati</taxon>
        <taxon>Actinomycetota</taxon>
        <taxon>Actinomycetes</taxon>
        <taxon>Propionibacteriales</taxon>
        <taxon>Kribbellaceae</taxon>
        <taxon>Kribbella</taxon>
    </lineage>
</organism>
<dbReference type="InterPro" id="IPR032710">
    <property type="entry name" value="NTF2-like_dom_sf"/>
</dbReference>
<dbReference type="AlphaFoldDB" id="A0AAU7TJL3"/>
<dbReference type="SUPFAM" id="SSF54427">
    <property type="entry name" value="NTF2-like"/>
    <property type="match status" value="2"/>
</dbReference>
<dbReference type="RefSeq" id="WP_350279742.1">
    <property type="nucleotide sequence ID" value="NZ_CP158165.1"/>
</dbReference>
<name>A0AAU7TJL3_9ACTN</name>